<proteinExistence type="predicted"/>
<sequence>MCWITKNKKIIFFVLFIILALSFLFNGFKSEMEVTSVKRRYDAYSFPEYITYKTNRGLVKYRGDLKFNPDSVKKDKNIYYAEYFGTVKRDGYSFFNN</sequence>
<dbReference type="STRING" id="1465756.BIV18_08655"/>
<gene>
    <name evidence="1" type="ORF">BIV18_08655</name>
</gene>
<dbReference type="AlphaFoldDB" id="A0A1U7M1M5"/>
<comment type="caution">
    <text evidence="1">The sequence shown here is derived from an EMBL/GenBank/DDBJ whole genome shotgun (WGS) entry which is preliminary data.</text>
</comment>
<dbReference type="EMBL" id="MJIH01000001">
    <property type="protein sequence ID" value="OLR65575.1"/>
    <property type="molecule type" value="Genomic_DNA"/>
</dbReference>
<organism evidence="1 2">
    <name type="scientific">Peptoniphilus porci</name>
    <dbReference type="NCBI Taxonomy" id="2652280"/>
    <lineage>
        <taxon>Bacteria</taxon>
        <taxon>Bacillati</taxon>
        <taxon>Bacillota</taxon>
        <taxon>Tissierellia</taxon>
        <taxon>Tissierellales</taxon>
        <taxon>Peptoniphilaceae</taxon>
        <taxon>Peptoniphilus</taxon>
    </lineage>
</organism>
<keyword evidence="2" id="KW-1185">Reference proteome</keyword>
<evidence type="ECO:0000313" key="2">
    <source>
        <dbReference type="Proteomes" id="UP000187166"/>
    </source>
</evidence>
<accession>A0A1U7M1M5</accession>
<protein>
    <submittedName>
        <fullName evidence="1">Uncharacterized protein</fullName>
    </submittedName>
</protein>
<evidence type="ECO:0000313" key="1">
    <source>
        <dbReference type="EMBL" id="OLR65575.1"/>
    </source>
</evidence>
<name>A0A1U7M1M5_9FIRM</name>
<dbReference type="Proteomes" id="UP000187166">
    <property type="component" value="Unassembled WGS sequence"/>
</dbReference>
<reference evidence="1 2" key="1">
    <citation type="journal article" date="2016" name="Appl. Environ. Microbiol.">
        <title>Function and Phylogeny of Bacterial Butyryl Coenzyme A:Acetate Transferases and Their Diversity in the Proximal Colon of Swine.</title>
        <authorList>
            <person name="Trachsel J."/>
            <person name="Bayles D.O."/>
            <person name="Looft T."/>
            <person name="Levine U.Y."/>
            <person name="Allen H.K."/>
        </authorList>
    </citation>
    <scope>NUCLEOTIDE SEQUENCE [LARGE SCALE GENOMIC DNA]</scope>
    <source>
        <strain evidence="1 2">35-6-1</strain>
    </source>
</reference>